<evidence type="ECO:0000256" key="6">
    <source>
        <dbReference type="ARBA" id="ARBA00022840"/>
    </source>
</evidence>
<dbReference type="InterPro" id="IPR024951">
    <property type="entry name" value="Sulfurylase_cat_dom"/>
</dbReference>
<dbReference type="Pfam" id="PF01747">
    <property type="entry name" value="ATP-sulfurylase"/>
    <property type="match status" value="1"/>
</dbReference>
<dbReference type="EC" id="2.7.7.4" evidence="2"/>
<evidence type="ECO:0000256" key="8">
    <source>
        <dbReference type="ARBA" id="ARBA00037980"/>
    </source>
</evidence>
<dbReference type="GO" id="GO:0070814">
    <property type="term" value="P:hydrogen sulfide biosynthetic process"/>
    <property type="evidence" value="ECO:0007669"/>
    <property type="project" value="UniProtKB-UniPathway"/>
</dbReference>
<dbReference type="InterPro" id="IPR025980">
    <property type="entry name" value="ATP-Sase_PUA-like_dom"/>
</dbReference>
<evidence type="ECO:0000256" key="7">
    <source>
        <dbReference type="ARBA" id="ARBA00031812"/>
    </source>
</evidence>
<dbReference type="InterPro" id="IPR015947">
    <property type="entry name" value="PUA-like_sf"/>
</dbReference>
<dbReference type="Gene3D" id="3.40.50.620">
    <property type="entry name" value="HUPs"/>
    <property type="match status" value="1"/>
</dbReference>
<proteinExistence type="inferred from homology"/>
<keyword evidence="3 12" id="KW-0808">Transferase</keyword>
<dbReference type="UniPathway" id="UPA00140">
    <property type="reaction ID" value="UER00204"/>
</dbReference>
<comment type="pathway">
    <text evidence="1">Sulfur metabolism; hydrogen sulfide biosynthesis; sulfite from sulfate: step 1/3.</text>
</comment>
<evidence type="ECO:0000313" key="12">
    <source>
        <dbReference type="EMBL" id="OIR14523.1"/>
    </source>
</evidence>
<evidence type="ECO:0000256" key="2">
    <source>
        <dbReference type="ARBA" id="ARBA00012391"/>
    </source>
</evidence>
<dbReference type="GO" id="GO:0000103">
    <property type="term" value="P:sulfate assimilation"/>
    <property type="evidence" value="ECO:0007669"/>
    <property type="project" value="InterPro"/>
</dbReference>
<dbReference type="PANTHER" id="PTHR43509">
    <property type="match status" value="1"/>
</dbReference>
<evidence type="ECO:0000256" key="5">
    <source>
        <dbReference type="ARBA" id="ARBA00022741"/>
    </source>
</evidence>
<comment type="caution">
    <text evidence="12">The sequence shown here is derived from an EMBL/GenBank/DDBJ whole genome shotgun (WGS) entry which is preliminary data.</text>
</comment>
<dbReference type="SUPFAM" id="SSF88697">
    <property type="entry name" value="PUA domain-like"/>
    <property type="match status" value="1"/>
</dbReference>
<dbReference type="InterPro" id="IPR020792">
    <property type="entry name" value="SO4_adenylyltransferase_pro"/>
</dbReference>
<accession>A0A1J5T2Z1</accession>
<dbReference type="InterPro" id="IPR002650">
    <property type="entry name" value="Sulphate_adenylyltransferase"/>
</dbReference>
<evidence type="ECO:0000256" key="3">
    <source>
        <dbReference type="ARBA" id="ARBA00022679"/>
    </source>
</evidence>
<dbReference type="Pfam" id="PF14306">
    <property type="entry name" value="PUA_2"/>
    <property type="match status" value="1"/>
</dbReference>
<dbReference type="HAMAP" id="MF_00066">
    <property type="entry name" value="Sulf_adenylyltr"/>
    <property type="match status" value="1"/>
</dbReference>
<dbReference type="GO" id="GO:0005524">
    <property type="term" value="F:ATP binding"/>
    <property type="evidence" value="ECO:0007669"/>
    <property type="project" value="UniProtKB-KW"/>
</dbReference>
<evidence type="ECO:0000259" key="10">
    <source>
        <dbReference type="Pfam" id="PF01747"/>
    </source>
</evidence>
<evidence type="ECO:0000256" key="4">
    <source>
        <dbReference type="ARBA" id="ARBA00022695"/>
    </source>
</evidence>
<evidence type="ECO:0000256" key="9">
    <source>
        <dbReference type="ARBA" id="ARBA00041598"/>
    </source>
</evidence>
<dbReference type="NCBIfam" id="TIGR00339">
    <property type="entry name" value="sopT"/>
    <property type="match status" value="1"/>
</dbReference>
<evidence type="ECO:0000259" key="11">
    <source>
        <dbReference type="Pfam" id="PF14306"/>
    </source>
</evidence>
<protein>
    <recommendedName>
        <fullName evidence="2">sulfate adenylyltransferase</fullName>
        <ecNumber evidence="2">2.7.7.4</ecNumber>
    </recommendedName>
    <alternativeName>
        <fullName evidence="9">ATP-sulfurylase</fullName>
    </alternativeName>
    <alternativeName>
        <fullName evidence="7">Sulfate adenylate transferase</fullName>
    </alternativeName>
</protein>
<gene>
    <name evidence="12" type="primary">sat_3</name>
    <name evidence="12" type="ORF">GALL_43240</name>
</gene>
<keyword evidence="5" id="KW-0547">Nucleotide-binding</keyword>
<name>A0A1J5T2Z1_9ZZZZ</name>
<keyword evidence="4 12" id="KW-0548">Nucleotidyltransferase</keyword>
<dbReference type="Gene3D" id="3.10.400.10">
    <property type="entry name" value="Sulfate adenylyltransferase"/>
    <property type="match status" value="1"/>
</dbReference>
<organism evidence="12">
    <name type="scientific">mine drainage metagenome</name>
    <dbReference type="NCBI Taxonomy" id="410659"/>
    <lineage>
        <taxon>unclassified sequences</taxon>
        <taxon>metagenomes</taxon>
        <taxon>ecological metagenomes</taxon>
    </lineage>
</organism>
<dbReference type="SUPFAM" id="SSF52374">
    <property type="entry name" value="Nucleotidylyl transferase"/>
    <property type="match status" value="1"/>
</dbReference>
<dbReference type="GO" id="GO:0004781">
    <property type="term" value="F:sulfate adenylyltransferase (ATP) activity"/>
    <property type="evidence" value="ECO:0007669"/>
    <property type="project" value="UniProtKB-EC"/>
</dbReference>
<reference evidence="12" key="1">
    <citation type="submission" date="2016-10" db="EMBL/GenBank/DDBJ databases">
        <title>Sequence of Gallionella enrichment culture.</title>
        <authorList>
            <person name="Poehlein A."/>
            <person name="Muehling M."/>
            <person name="Daniel R."/>
        </authorList>
    </citation>
    <scope>NUCLEOTIDE SEQUENCE</scope>
</reference>
<dbReference type="EMBL" id="MLJW01000011">
    <property type="protein sequence ID" value="OIR14523.1"/>
    <property type="molecule type" value="Genomic_DNA"/>
</dbReference>
<keyword evidence="6" id="KW-0067">ATP-binding</keyword>
<comment type="similarity">
    <text evidence="8">Belongs to the sulfate adenylyltransferase family.</text>
</comment>
<feature type="domain" description="ATP-sulfurylase PUA-like" evidence="11">
    <location>
        <begin position="5"/>
        <end position="163"/>
    </location>
</feature>
<dbReference type="PANTHER" id="PTHR43509:SF1">
    <property type="entry name" value="SULFATE ADENYLYLTRANSFERASE"/>
    <property type="match status" value="1"/>
</dbReference>
<sequence length="404" mass="44315">MALVNPHGGGDLNPLLLDGPSHKAELEKAKKLTQVKVSSREKGDIIMLGIGGFTPLNGFMTHADWQGVCDGMTMTSGLFWPIPITLSTDKSTADAIPTGNEIALIDPEDGSILATMKITEKYTIDKGHECATVFGTTDIEHPGVKMVMEQGDVNLAGPVKVLSQGGFPEKYGTLFMTPKETRALFNELGWSKVAAFQTRNPMHRSHEYLAKVAIEVCDGVLIHSLLGNLKPGDIPAEVRTNAIMALTKHYFVAKTIAQAGYPLDMRYAGPREALLHALFRQNYGCSHLIVGRDHAGVGSYYGPFDAHHIFDKIPKGALETQALKIDWTFWCYKCGGMASARTCPHDDKERLLLSGTKLRKMLSEGSDVPPEFSRPEVLEILRKYYAGLQEHEKVEVKLTGHSAK</sequence>
<dbReference type="CDD" id="cd00517">
    <property type="entry name" value="ATPS"/>
    <property type="match status" value="1"/>
</dbReference>
<dbReference type="NCBIfam" id="NF003166">
    <property type="entry name" value="PRK04149.1"/>
    <property type="match status" value="1"/>
</dbReference>
<dbReference type="InterPro" id="IPR014729">
    <property type="entry name" value="Rossmann-like_a/b/a_fold"/>
</dbReference>
<feature type="domain" description="Sulphate adenylyltransferase catalytic" evidence="10">
    <location>
        <begin position="174"/>
        <end position="384"/>
    </location>
</feature>
<dbReference type="AlphaFoldDB" id="A0A1J5T2Z1"/>
<evidence type="ECO:0000256" key="1">
    <source>
        <dbReference type="ARBA" id="ARBA00005048"/>
    </source>
</evidence>